<feature type="domain" description="Plastocyanin-like" evidence="3">
    <location>
        <begin position="72"/>
        <end position="226"/>
    </location>
</feature>
<dbReference type="Pfam" id="PF07731">
    <property type="entry name" value="Cu-oxidase_2"/>
    <property type="match status" value="1"/>
</dbReference>
<feature type="domain" description="Plastocyanin-like" evidence="4">
    <location>
        <begin position="310"/>
        <end position="446"/>
    </location>
</feature>
<dbReference type="Proteomes" id="UP000325315">
    <property type="component" value="Unassembled WGS sequence"/>
</dbReference>
<dbReference type="EMBL" id="SMMG02000010">
    <property type="protein sequence ID" value="KAA3458141.1"/>
    <property type="molecule type" value="Genomic_DNA"/>
</dbReference>
<keyword evidence="2" id="KW-0325">Glycoprotein</keyword>
<dbReference type="GO" id="GO:0005507">
    <property type="term" value="F:copper ion binding"/>
    <property type="evidence" value="ECO:0007669"/>
    <property type="project" value="InterPro"/>
</dbReference>
<dbReference type="InterPro" id="IPR008972">
    <property type="entry name" value="Cupredoxin"/>
</dbReference>
<proteinExistence type="inferred from homology"/>
<dbReference type="Pfam" id="PF07732">
    <property type="entry name" value="Cu-oxidase_3"/>
    <property type="match status" value="1"/>
</dbReference>
<keyword evidence="7" id="KW-1185">Reference proteome</keyword>
<evidence type="ECO:0000256" key="1">
    <source>
        <dbReference type="ARBA" id="ARBA00010609"/>
    </source>
</evidence>
<evidence type="ECO:0000259" key="5">
    <source>
        <dbReference type="Pfam" id="PF07732"/>
    </source>
</evidence>
<protein>
    <submittedName>
        <fullName evidence="6">Monocopper oxidase-like protein SKS1</fullName>
    </submittedName>
</protein>
<dbReference type="FunFam" id="2.60.40.420:FF:000016">
    <property type="entry name" value="Monocopper oxidase-like protein"/>
    <property type="match status" value="1"/>
</dbReference>
<dbReference type="AlphaFoldDB" id="A0A5B6UJI0"/>
<dbReference type="Gene3D" id="2.60.40.420">
    <property type="entry name" value="Cupredoxins - blue copper proteins"/>
    <property type="match status" value="3"/>
</dbReference>
<evidence type="ECO:0000256" key="2">
    <source>
        <dbReference type="ARBA" id="ARBA00023180"/>
    </source>
</evidence>
<dbReference type="InterPro" id="IPR011707">
    <property type="entry name" value="Cu-oxidase-like_N"/>
</dbReference>
<comment type="similarity">
    <text evidence="1">Belongs to the multicopper oxidase family.</text>
</comment>
<evidence type="ECO:0000259" key="3">
    <source>
        <dbReference type="Pfam" id="PF00394"/>
    </source>
</evidence>
<organism evidence="6 7">
    <name type="scientific">Gossypium australe</name>
    <dbReference type="NCBI Taxonomy" id="47621"/>
    <lineage>
        <taxon>Eukaryota</taxon>
        <taxon>Viridiplantae</taxon>
        <taxon>Streptophyta</taxon>
        <taxon>Embryophyta</taxon>
        <taxon>Tracheophyta</taxon>
        <taxon>Spermatophyta</taxon>
        <taxon>Magnoliopsida</taxon>
        <taxon>eudicotyledons</taxon>
        <taxon>Gunneridae</taxon>
        <taxon>Pentapetalae</taxon>
        <taxon>rosids</taxon>
        <taxon>malvids</taxon>
        <taxon>Malvales</taxon>
        <taxon>Malvaceae</taxon>
        <taxon>Malvoideae</taxon>
        <taxon>Gossypium</taxon>
    </lineage>
</organism>
<dbReference type="InterPro" id="IPR011706">
    <property type="entry name" value="Cu-oxidase_C"/>
</dbReference>
<dbReference type="FunFam" id="2.60.40.420:FF:000012">
    <property type="entry name" value="Monocopper oxidase-like protein"/>
    <property type="match status" value="1"/>
</dbReference>
<dbReference type="PANTHER" id="PTHR11709">
    <property type="entry name" value="MULTI-COPPER OXIDASE"/>
    <property type="match status" value="1"/>
</dbReference>
<evidence type="ECO:0000313" key="7">
    <source>
        <dbReference type="Proteomes" id="UP000325315"/>
    </source>
</evidence>
<gene>
    <name evidence="6" type="ORF">EPI10_012788</name>
</gene>
<dbReference type="SUPFAM" id="SSF49503">
    <property type="entry name" value="Cupredoxins"/>
    <property type="match status" value="3"/>
</dbReference>
<dbReference type="GO" id="GO:0016491">
    <property type="term" value="F:oxidoreductase activity"/>
    <property type="evidence" value="ECO:0007669"/>
    <property type="project" value="InterPro"/>
</dbReference>
<sequence>MRRNSWQDGVLGTNCPIHPKKNFTYRFQVKDQIGSFFYFPSLNFQRASGGFGPIIINNRNIIAIPFAHPDADIVLLVGDWYTKNHTALRTTLESGEELGMPDGVLINGKGPYRYNSTLVLDGIEYETINVDPGKTYRFRVHNVGTSTSLNFRIEGHNLLLVETEGFYTTQQNFTSFDIHVGQSYSFLVTMDQNATKDYYIVASARFVNETVWERVTGVAILHYSNSKGPASGPLPVAPSDIYNQWSAMNQPRAIRQNTTASGARPNPQGSFHYGSINVTDTYVIQSLPPVRIDGKFRATLNGISFVNPDTPIRLADLHKVKGAYKLDFPNKPHDRTPHMDRSVINATYKGFIEIILQNNDTKMQSFHMDGYAFFVVGMDFGVWSENSRNNYNKWDAISRSTTEVYPGGWTAVLVSLDNVGVWNLRVENLDRWYLGQETYMRIINPEENGKTEMVPPDNQSI</sequence>
<comment type="caution">
    <text evidence="6">The sequence shown here is derived from an EMBL/GenBank/DDBJ whole genome shotgun (WGS) entry which is preliminary data.</text>
</comment>
<dbReference type="GO" id="GO:0005886">
    <property type="term" value="C:plasma membrane"/>
    <property type="evidence" value="ECO:0007669"/>
    <property type="project" value="TreeGrafter"/>
</dbReference>
<feature type="domain" description="Plastocyanin-like" evidence="5">
    <location>
        <begin position="1"/>
        <end position="60"/>
    </location>
</feature>
<dbReference type="PANTHER" id="PTHR11709:SF270">
    <property type="entry name" value="MONOCOPPER OXIDASE-LIKE PROTEIN SKS1"/>
    <property type="match status" value="1"/>
</dbReference>
<dbReference type="Pfam" id="PF00394">
    <property type="entry name" value="Cu-oxidase"/>
    <property type="match status" value="1"/>
</dbReference>
<name>A0A5B6UJI0_9ROSI</name>
<accession>A0A5B6UJI0</accession>
<evidence type="ECO:0000259" key="4">
    <source>
        <dbReference type="Pfam" id="PF07731"/>
    </source>
</evidence>
<evidence type="ECO:0000313" key="6">
    <source>
        <dbReference type="EMBL" id="KAA3458141.1"/>
    </source>
</evidence>
<dbReference type="InterPro" id="IPR045087">
    <property type="entry name" value="Cu-oxidase_fam"/>
</dbReference>
<reference evidence="7" key="1">
    <citation type="journal article" date="2019" name="Plant Biotechnol. J.">
        <title>Genome sequencing of the Australian wild diploid species Gossypium australe highlights disease resistance and delayed gland morphogenesis.</title>
        <authorList>
            <person name="Cai Y."/>
            <person name="Cai X."/>
            <person name="Wang Q."/>
            <person name="Wang P."/>
            <person name="Zhang Y."/>
            <person name="Cai C."/>
            <person name="Xu Y."/>
            <person name="Wang K."/>
            <person name="Zhou Z."/>
            <person name="Wang C."/>
            <person name="Geng S."/>
            <person name="Li B."/>
            <person name="Dong Q."/>
            <person name="Hou Y."/>
            <person name="Wang H."/>
            <person name="Ai P."/>
            <person name="Liu Z."/>
            <person name="Yi F."/>
            <person name="Sun M."/>
            <person name="An G."/>
            <person name="Cheng J."/>
            <person name="Zhang Y."/>
            <person name="Shi Q."/>
            <person name="Xie Y."/>
            <person name="Shi X."/>
            <person name="Chang Y."/>
            <person name="Huang F."/>
            <person name="Chen Y."/>
            <person name="Hong S."/>
            <person name="Mi L."/>
            <person name="Sun Q."/>
            <person name="Zhang L."/>
            <person name="Zhou B."/>
            <person name="Peng R."/>
            <person name="Zhang X."/>
            <person name="Liu F."/>
        </authorList>
    </citation>
    <scope>NUCLEOTIDE SEQUENCE [LARGE SCALE GENOMIC DNA]</scope>
    <source>
        <strain evidence="7">cv. PA1801</strain>
    </source>
</reference>
<dbReference type="OrthoDB" id="2121828at2759"/>
<dbReference type="InterPro" id="IPR001117">
    <property type="entry name" value="Cu-oxidase_2nd"/>
</dbReference>